<dbReference type="Proteomes" id="UP001163046">
    <property type="component" value="Unassembled WGS sequence"/>
</dbReference>
<dbReference type="Gene3D" id="1.20.120.2010">
    <property type="entry name" value="NAB conserved domain 2"/>
    <property type="match status" value="1"/>
</dbReference>
<comment type="caution">
    <text evidence="2">The sequence shown here is derived from an EMBL/GenBank/DDBJ whole genome shotgun (WGS) entry which is preliminary data.</text>
</comment>
<gene>
    <name evidence="2" type="ORF">OS493_012270</name>
</gene>
<name>A0A9W9ZQ85_9CNID</name>
<feature type="compositionally biased region" description="Basic and acidic residues" evidence="1">
    <location>
        <begin position="262"/>
        <end position="274"/>
    </location>
</feature>
<dbReference type="InterPro" id="IPR038398">
    <property type="entry name" value="NCD2_sf"/>
</dbReference>
<evidence type="ECO:0000313" key="3">
    <source>
        <dbReference type="Proteomes" id="UP001163046"/>
    </source>
</evidence>
<reference evidence="2" key="1">
    <citation type="submission" date="2023-01" db="EMBL/GenBank/DDBJ databases">
        <title>Genome assembly of the deep-sea coral Lophelia pertusa.</title>
        <authorList>
            <person name="Herrera S."/>
            <person name="Cordes E."/>
        </authorList>
    </citation>
    <scope>NUCLEOTIDE SEQUENCE</scope>
    <source>
        <strain evidence="2">USNM1676648</strain>
        <tissue evidence="2">Polyp</tissue>
    </source>
</reference>
<accession>A0A9W9ZQ85</accession>
<protein>
    <submittedName>
        <fullName evidence="2">Uncharacterized protein</fullName>
    </submittedName>
</protein>
<organism evidence="2 3">
    <name type="scientific">Desmophyllum pertusum</name>
    <dbReference type="NCBI Taxonomy" id="174260"/>
    <lineage>
        <taxon>Eukaryota</taxon>
        <taxon>Metazoa</taxon>
        <taxon>Cnidaria</taxon>
        <taxon>Anthozoa</taxon>
        <taxon>Hexacorallia</taxon>
        <taxon>Scleractinia</taxon>
        <taxon>Caryophylliina</taxon>
        <taxon>Caryophylliidae</taxon>
        <taxon>Desmophyllum</taxon>
    </lineage>
</organism>
<keyword evidence="3" id="KW-1185">Reference proteome</keyword>
<dbReference type="OrthoDB" id="10028556at2759"/>
<sequence length="282" mass="32305">MKNMIKKQGLLLKFQHKFNQLHSSSSVTEKVNSSNPVSVEEEIQVVEKRKDKANQQRLSLDVIKENSNPVSVEEEIQVVEKRKDKANQQRLSLDVIKEKSKIFGRGKSSSSKKTITSWQKAVNDAAFCIAQQSPERMYDRTQLKLHAEEDARKSYIFKKSSGSRTKFSNEEARPEKRPKLSINTREEEIGLCSLEIQALTGQAKEAQRKLSSAVTLKDFAMCSDLQTEYRRILVEKKKKEARLAELQIKQARHMKYMAKKKNKEEGSSKSETAAKKPFKGIQ</sequence>
<dbReference type="EMBL" id="MU825878">
    <property type="protein sequence ID" value="KAJ7385942.1"/>
    <property type="molecule type" value="Genomic_DNA"/>
</dbReference>
<evidence type="ECO:0000313" key="2">
    <source>
        <dbReference type="EMBL" id="KAJ7385942.1"/>
    </source>
</evidence>
<feature type="region of interest" description="Disordered" evidence="1">
    <location>
        <begin position="256"/>
        <end position="282"/>
    </location>
</feature>
<evidence type="ECO:0000256" key="1">
    <source>
        <dbReference type="SAM" id="MobiDB-lite"/>
    </source>
</evidence>
<proteinExistence type="predicted"/>
<dbReference type="AlphaFoldDB" id="A0A9W9ZQ85"/>